<dbReference type="AlphaFoldDB" id="A0A8J3FV11"/>
<feature type="compositionally biased region" description="Low complexity" evidence="1">
    <location>
        <begin position="1"/>
        <end position="13"/>
    </location>
</feature>
<reference evidence="3" key="1">
    <citation type="journal article" date="2014" name="Int. J. Syst. Evol. Microbiol.">
        <title>Complete genome sequence of Corynebacterium casei LMG S-19264T (=DSM 44701T), isolated from a smear-ripened cheese.</title>
        <authorList>
            <consortium name="US DOE Joint Genome Institute (JGI-PGF)"/>
            <person name="Walter F."/>
            <person name="Albersmeier A."/>
            <person name="Kalinowski J."/>
            <person name="Ruckert C."/>
        </authorList>
    </citation>
    <scope>NUCLEOTIDE SEQUENCE</scope>
    <source>
        <strain evidence="3">CGMCC 4.5737</strain>
    </source>
</reference>
<protein>
    <recommendedName>
        <fullName evidence="2">PE domain-containing protein</fullName>
    </recommendedName>
</protein>
<organism evidence="3 4">
    <name type="scientific">Longimycelium tulufanense</name>
    <dbReference type="NCBI Taxonomy" id="907463"/>
    <lineage>
        <taxon>Bacteria</taxon>
        <taxon>Bacillati</taxon>
        <taxon>Actinomycetota</taxon>
        <taxon>Actinomycetes</taxon>
        <taxon>Pseudonocardiales</taxon>
        <taxon>Pseudonocardiaceae</taxon>
        <taxon>Longimycelium</taxon>
    </lineage>
</organism>
<accession>A0A8J3FV11</accession>
<proteinExistence type="predicted"/>
<reference evidence="3" key="2">
    <citation type="submission" date="2020-09" db="EMBL/GenBank/DDBJ databases">
        <authorList>
            <person name="Sun Q."/>
            <person name="Zhou Y."/>
        </authorList>
    </citation>
    <scope>NUCLEOTIDE SEQUENCE</scope>
    <source>
        <strain evidence="3">CGMCC 4.5737</strain>
    </source>
</reference>
<feature type="domain" description="PE" evidence="2">
    <location>
        <begin position="23"/>
        <end position="112"/>
    </location>
</feature>
<evidence type="ECO:0000256" key="1">
    <source>
        <dbReference type="SAM" id="MobiDB-lite"/>
    </source>
</evidence>
<dbReference type="InterPro" id="IPR000084">
    <property type="entry name" value="PE-PGRS_N"/>
</dbReference>
<gene>
    <name evidence="3" type="ORF">GCM10012275_08830</name>
</gene>
<dbReference type="Pfam" id="PF00934">
    <property type="entry name" value="PE"/>
    <property type="match status" value="1"/>
</dbReference>
<sequence length="120" mass="12685">MPFMAAGAGAAGAMSGGGGTAKLSVRPENVLQLKRELEDVRDEVRDFLLNNREALALRPQGADPVSLDAAKAVKENADTAVDVAETYIQRLASVIDALDQAAKTYGLVEDTNTANLQQRS</sequence>
<dbReference type="EMBL" id="BMMK01000002">
    <property type="protein sequence ID" value="GGM40113.1"/>
    <property type="molecule type" value="Genomic_DNA"/>
</dbReference>
<comment type="caution">
    <text evidence="3">The sequence shown here is derived from an EMBL/GenBank/DDBJ whole genome shotgun (WGS) entry which is preliminary data.</text>
</comment>
<evidence type="ECO:0000313" key="3">
    <source>
        <dbReference type="EMBL" id="GGM40113.1"/>
    </source>
</evidence>
<evidence type="ECO:0000313" key="4">
    <source>
        <dbReference type="Proteomes" id="UP000637578"/>
    </source>
</evidence>
<dbReference type="Proteomes" id="UP000637578">
    <property type="component" value="Unassembled WGS sequence"/>
</dbReference>
<name>A0A8J3FV11_9PSEU</name>
<feature type="region of interest" description="Disordered" evidence="1">
    <location>
        <begin position="1"/>
        <end position="23"/>
    </location>
</feature>
<keyword evidence="4" id="KW-1185">Reference proteome</keyword>
<dbReference type="Gene3D" id="1.10.287.850">
    <property type="entry name" value="HP0062-like domain"/>
    <property type="match status" value="1"/>
</dbReference>
<evidence type="ECO:0000259" key="2">
    <source>
        <dbReference type="Pfam" id="PF00934"/>
    </source>
</evidence>